<dbReference type="Gene3D" id="3.40.190.10">
    <property type="entry name" value="Periplasmic binding protein-like II"/>
    <property type="match status" value="2"/>
</dbReference>
<dbReference type="KEGG" id="pfm:Pyrfu_1381"/>
<reference evidence="7 8" key="1">
    <citation type="journal article" date="2011" name="Stand. Genomic Sci.">
        <title>Complete genome sequence of the hyperthermophilic chemolithoautotroph Pyrolobus fumarii type strain (1A).</title>
        <authorList>
            <person name="Anderson I."/>
            <person name="Goker M."/>
            <person name="Nolan M."/>
            <person name="Lucas S."/>
            <person name="Hammon N."/>
            <person name="Deshpande S."/>
            <person name="Cheng J.F."/>
            <person name="Tapia R."/>
            <person name="Han C."/>
            <person name="Goodwin L."/>
            <person name="Pitluck S."/>
            <person name="Huntemann M."/>
            <person name="Liolios K."/>
            <person name="Ivanova N."/>
            <person name="Pagani I."/>
            <person name="Mavromatis K."/>
            <person name="Ovchinikova G."/>
            <person name="Pati A."/>
            <person name="Chen A."/>
            <person name="Palaniappan K."/>
            <person name="Land M."/>
            <person name="Hauser L."/>
            <person name="Brambilla E.M."/>
            <person name="Huber H."/>
            <person name="Yasawong M."/>
            <person name="Rohde M."/>
            <person name="Spring S."/>
            <person name="Abt B."/>
            <person name="Sikorski J."/>
            <person name="Wirth R."/>
            <person name="Detter J.C."/>
            <person name="Woyke T."/>
            <person name="Bristow J."/>
            <person name="Eisen J.A."/>
            <person name="Markowitz V."/>
            <person name="Hugenholtz P."/>
            <person name="Kyrpides N.C."/>
            <person name="Klenk H.P."/>
            <person name="Lapidus A."/>
        </authorList>
    </citation>
    <scope>NUCLEOTIDE SEQUENCE [LARGE SCALE GENOMIC DNA]</scope>
    <source>
        <strain evidence="8">DSM 11204 / 1A</strain>
    </source>
</reference>
<dbReference type="PRINTS" id="PR00151">
    <property type="entry name" value="PORPHBDMNASE"/>
</dbReference>
<dbReference type="Proteomes" id="UP000001037">
    <property type="component" value="Chromosome"/>
</dbReference>
<name>G0EGU1_PYRF1</name>
<dbReference type="SUPFAM" id="SSF53850">
    <property type="entry name" value="Periplasmic binding protein-like II"/>
    <property type="match status" value="1"/>
</dbReference>
<comment type="function">
    <text evidence="4">Tetrapolymerization of the monopyrrole PBG into the hydroxymethylbilane pre-uroporphyrinogen in several discrete steps.</text>
</comment>
<keyword evidence="3 4" id="KW-0627">Porphyrin biosynthesis</keyword>
<dbReference type="HAMAP" id="MF_00260">
    <property type="entry name" value="Porphobil_deam"/>
    <property type="match status" value="1"/>
</dbReference>
<dbReference type="InterPro" id="IPR022417">
    <property type="entry name" value="Porphobilin_deaminase_N"/>
</dbReference>
<evidence type="ECO:0000256" key="4">
    <source>
        <dbReference type="HAMAP-Rule" id="MF_00260"/>
    </source>
</evidence>
<dbReference type="UniPathway" id="UPA00251">
    <property type="reaction ID" value="UER00319"/>
</dbReference>
<dbReference type="FunFam" id="3.40.190.10:FF:000005">
    <property type="entry name" value="Porphobilinogen deaminase"/>
    <property type="match status" value="1"/>
</dbReference>
<dbReference type="HOGENOM" id="CLU_019704_1_0_2"/>
<proteinExistence type="inferred from homology"/>
<keyword evidence="2 4" id="KW-0808">Transferase</keyword>
<feature type="modified residue" description="S-(dipyrrolylmethanemethyl)cysteine" evidence="4">
    <location>
        <position position="248"/>
    </location>
</feature>
<dbReference type="STRING" id="694429.Pyrfu_1381"/>
<dbReference type="RefSeq" id="WP_014026916.1">
    <property type="nucleotide sequence ID" value="NC_015931.1"/>
</dbReference>
<comment type="similarity">
    <text evidence="1 4">Belongs to the HMBS family.</text>
</comment>
<evidence type="ECO:0000256" key="3">
    <source>
        <dbReference type="ARBA" id="ARBA00023244"/>
    </source>
</evidence>
<dbReference type="NCBIfam" id="TIGR00212">
    <property type="entry name" value="hemC"/>
    <property type="match status" value="1"/>
</dbReference>
<dbReference type="InterPro" id="IPR022419">
    <property type="entry name" value="Porphobilin_deaminase_cofac_BS"/>
</dbReference>
<comment type="cofactor">
    <cofactor evidence="4">
        <name>dipyrromethane</name>
        <dbReference type="ChEBI" id="CHEBI:60342"/>
    </cofactor>
    <text evidence="4">Binds 1 dipyrromethane group covalently.</text>
</comment>
<dbReference type="InterPro" id="IPR022418">
    <property type="entry name" value="Porphobilinogen_deaminase_C"/>
</dbReference>
<evidence type="ECO:0000313" key="8">
    <source>
        <dbReference type="Proteomes" id="UP000001037"/>
    </source>
</evidence>
<dbReference type="EMBL" id="CP002838">
    <property type="protein sequence ID" value="AEM39239.1"/>
    <property type="molecule type" value="Genomic_DNA"/>
</dbReference>
<sequence length="311" mass="33936">MKLRVAARGSKLSLIQVKLAMDWFRRSIPDLDYEVVIVKTRGDIHQDKPFHMIGGKGVFEKEVNLAVLDGRADVAVHSLKDVPSMVDPRLVLAGVPPRDPPYDVLVVRDGYEPNLEALPKGAVVGTASARRRAAILHVRPDLRVEVLRGNVDTRLRKLVSGMYDAIILAEAGLKRLWDELPEELRSSISYARLDPRLVPPAPAQGIIGVYTLAERKDLVEALRKASDEKALVEARAERAFLSVFGGGCHVPVGVLARLEGDTLGLIAVLYSQDGSKRVEVSAEGDASNPELVGIQAALELRKRAVEEGMIA</sequence>
<dbReference type="Pfam" id="PF03900">
    <property type="entry name" value="Porphobil_deamC"/>
    <property type="match status" value="1"/>
</dbReference>
<dbReference type="eggNOG" id="arCOG04299">
    <property type="taxonomic scope" value="Archaea"/>
</dbReference>
<keyword evidence="8" id="KW-1185">Reference proteome</keyword>
<dbReference type="PIRSF" id="PIRSF001438">
    <property type="entry name" value="4pyrrol_synth_OHMeBilane_synth"/>
    <property type="match status" value="1"/>
</dbReference>
<evidence type="ECO:0000256" key="2">
    <source>
        <dbReference type="ARBA" id="ARBA00022679"/>
    </source>
</evidence>
<evidence type="ECO:0000313" key="7">
    <source>
        <dbReference type="EMBL" id="AEM39239.1"/>
    </source>
</evidence>
<protein>
    <recommendedName>
        <fullName evidence="4">Probable porphobilinogen deaminase</fullName>
        <shortName evidence="4">PBG</shortName>
        <ecNumber evidence="4">2.5.1.61</ecNumber>
    </recommendedName>
    <alternativeName>
        <fullName evidence="4">Hydroxymethylbilane synthase</fullName>
        <shortName evidence="4">HMBS</shortName>
    </alternativeName>
    <alternativeName>
        <fullName evidence="4">Pre-uroporphyrinogen synthase</fullName>
    </alternativeName>
</protein>
<dbReference type="SUPFAM" id="SSF54782">
    <property type="entry name" value="Porphobilinogen deaminase (hydroxymethylbilane synthase), C-terminal domain"/>
    <property type="match status" value="1"/>
</dbReference>
<dbReference type="GO" id="GO:0005737">
    <property type="term" value="C:cytoplasm"/>
    <property type="evidence" value="ECO:0007669"/>
    <property type="project" value="UniProtKB-UniRule"/>
</dbReference>
<dbReference type="Gene3D" id="3.30.160.40">
    <property type="entry name" value="Porphobilinogen deaminase, C-terminal domain"/>
    <property type="match status" value="1"/>
</dbReference>
<dbReference type="GeneID" id="11138566"/>
<feature type="domain" description="Porphobilinogen deaminase C-terminal" evidence="6">
    <location>
        <begin position="233"/>
        <end position="301"/>
    </location>
</feature>
<organism evidence="7 8">
    <name type="scientific">Pyrolobus fumarii (strain DSM 11204 / 1A)</name>
    <dbReference type="NCBI Taxonomy" id="694429"/>
    <lineage>
        <taxon>Archaea</taxon>
        <taxon>Thermoproteota</taxon>
        <taxon>Thermoprotei</taxon>
        <taxon>Desulfurococcales</taxon>
        <taxon>Pyrodictiaceae</taxon>
        <taxon>Pyrolobus</taxon>
    </lineage>
</organism>
<feature type="domain" description="Porphobilinogen deaminase N-terminal" evidence="5">
    <location>
        <begin position="3"/>
        <end position="218"/>
    </location>
</feature>
<dbReference type="AlphaFoldDB" id="G0EGU1"/>
<comment type="pathway">
    <text evidence="4">Porphyrin-containing compound metabolism; protoporphyrin-IX biosynthesis; coproporphyrinogen-III from 5-aminolevulinate: step 2/4.</text>
</comment>
<dbReference type="Pfam" id="PF01379">
    <property type="entry name" value="Porphobil_deam"/>
    <property type="match status" value="1"/>
</dbReference>
<comment type="catalytic activity">
    <reaction evidence="4">
        <text>4 porphobilinogen + H2O = hydroxymethylbilane + 4 NH4(+)</text>
        <dbReference type="Rhea" id="RHEA:13185"/>
        <dbReference type="ChEBI" id="CHEBI:15377"/>
        <dbReference type="ChEBI" id="CHEBI:28938"/>
        <dbReference type="ChEBI" id="CHEBI:57845"/>
        <dbReference type="ChEBI" id="CHEBI:58126"/>
        <dbReference type="EC" id="2.5.1.61"/>
    </reaction>
</comment>
<dbReference type="PANTHER" id="PTHR11557:SF0">
    <property type="entry name" value="PORPHOBILINOGEN DEAMINASE"/>
    <property type="match status" value="1"/>
</dbReference>
<dbReference type="GO" id="GO:0004418">
    <property type="term" value="F:hydroxymethylbilane synthase activity"/>
    <property type="evidence" value="ECO:0007669"/>
    <property type="project" value="UniProtKB-UniRule"/>
</dbReference>
<dbReference type="OrthoDB" id="8042at2157"/>
<comment type="miscellaneous">
    <text evidence="4">The porphobilinogen subunits are added to the dipyrromethane group.</text>
</comment>
<dbReference type="PANTHER" id="PTHR11557">
    <property type="entry name" value="PORPHOBILINOGEN DEAMINASE"/>
    <property type="match status" value="1"/>
</dbReference>
<dbReference type="InterPro" id="IPR036803">
    <property type="entry name" value="Porphobilinogen_deaminase_C_sf"/>
</dbReference>
<accession>G0EGU1</accession>
<evidence type="ECO:0000259" key="6">
    <source>
        <dbReference type="Pfam" id="PF03900"/>
    </source>
</evidence>
<dbReference type="InterPro" id="IPR000860">
    <property type="entry name" value="HemC"/>
</dbReference>
<dbReference type="GO" id="GO:0006782">
    <property type="term" value="P:protoporphyrinogen IX biosynthetic process"/>
    <property type="evidence" value="ECO:0007669"/>
    <property type="project" value="UniProtKB-UniRule"/>
</dbReference>
<dbReference type="FunCoup" id="G0EGU1">
    <property type="interactions" value="202"/>
</dbReference>
<gene>
    <name evidence="4" type="primary">hemC</name>
    <name evidence="7" type="ordered locus">Pyrfu_1381</name>
</gene>
<evidence type="ECO:0000259" key="5">
    <source>
        <dbReference type="Pfam" id="PF01379"/>
    </source>
</evidence>
<dbReference type="PROSITE" id="PS00533">
    <property type="entry name" value="PORPHOBILINOGEN_DEAM"/>
    <property type="match status" value="1"/>
</dbReference>
<dbReference type="EC" id="2.5.1.61" evidence="4"/>
<evidence type="ECO:0000256" key="1">
    <source>
        <dbReference type="ARBA" id="ARBA00005638"/>
    </source>
</evidence>
<dbReference type="InParanoid" id="G0EGU1"/>